<proteinExistence type="predicted"/>
<reference evidence="1" key="1">
    <citation type="journal article" date="2021" name="Proc. Natl. Acad. Sci. U.S.A.">
        <title>A Catalog of Tens of Thousands of Viruses from Human Metagenomes Reveals Hidden Associations with Chronic Diseases.</title>
        <authorList>
            <person name="Tisza M.J."/>
            <person name="Buck C.B."/>
        </authorList>
    </citation>
    <scope>NUCLEOTIDE SEQUENCE</scope>
    <source>
        <strain evidence="1">CtWlk2</strain>
    </source>
</reference>
<protein>
    <submittedName>
        <fullName evidence="1">Uncharacterized protein</fullName>
    </submittedName>
</protein>
<organism evidence="1">
    <name type="scientific">Siphoviridae sp. ctWlk2</name>
    <dbReference type="NCBI Taxonomy" id="2825539"/>
    <lineage>
        <taxon>Viruses</taxon>
        <taxon>Duplodnaviria</taxon>
        <taxon>Heunggongvirae</taxon>
        <taxon>Uroviricota</taxon>
        <taxon>Caudoviricetes</taxon>
    </lineage>
</organism>
<sequence length="345" mass="38974">MLNVAHNIPDFVLSSDLEDFTFSADQNVRFSLSQDSTLIFEETYTPDANNEIRILDLFSIIEPYLLETPMTRFSYQLIVPGETLYKGFIVLLCRPIIPCSGVDFVTNYFLTTLAGRDKITSFGRTETLYLTTGSLSSGGTTIPVTAECVFVNDQNQLLKSTRSLGNVADYGICSIDVSPSRFTQSGYRLLRYTILAGARKQTFRVDQDEPESVGLKFRNSFGCVETFYFVGGDTVEPELTRSAAYFAGQYKNYYVDEQRKHTLNTGYIPEGMFNLADDVARATEIWLMDESGDIPITITESNTSRSDEDDGLFAFTVSYIFASRYQQRIRLLPDIFDDSFDDTYN</sequence>
<dbReference type="EMBL" id="BK016022">
    <property type="protein sequence ID" value="DAF90152.1"/>
    <property type="molecule type" value="Genomic_DNA"/>
</dbReference>
<evidence type="ECO:0000313" key="1">
    <source>
        <dbReference type="EMBL" id="DAF90152.1"/>
    </source>
</evidence>
<accession>A0A8S5U6N7</accession>
<name>A0A8S5U6N7_9CAUD</name>